<dbReference type="RefSeq" id="WP_123792585.1">
    <property type="nucleotide sequence ID" value="NZ_RKQK01000002.1"/>
</dbReference>
<comment type="caution">
    <text evidence="2">The sequence shown here is derived from an EMBL/GenBank/DDBJ whole genome shotgun (WGS) entry which is preliminary data.</text>
</comment>
<feature type="transmembrane region" description="Helical" evidence="1">
    <location>
        <begin position="52"/>
        <end position="73"/>
    </location>
</feature>
<protein>
    <submittedName>
        <fullName evidence="2">Uncharacterized protein</fullName>
    </submittedName>
</protein>
<evidence type="ECO:0000313" key="3">
    <source>
        <dbReference type="Proteomes" id="UP000269689"/>
    </source>
</evidence>
<accession>A0A3N4U9F8</accession>
<name>A0A3N4U9F8_9RHOB</name>
<gene>
    <name evidence="2" type="ORF">EDD53_1506</name>
</gene>
<keyword evidence="1" id="KW-0472">Membrane</keyword>
<organism evidence="2 3">
    <name type="scientific">Pacificibacter maritimus</name>
    <dbReference type="NCBI Taxonomy" id="762213"/>
    <lineage>
        <taxon>Bacteria</taxon>
        <taxon>Pseudomonadati</taxon>
        <taxon>Pseudomonadota</taxon>
        <taxon>Alphaproteobacteria</taxon>
        <taxon>Rhodobacterales</taxon>
        <taxon>Roseobacteraceae</taxon>
        <taxon>Pacificibacter</taxon>
    </lineage>
</organism>
<dbReference type="Proteomes" id="UP000269689">
    <property type="component" value="Unassembled WGS sequence"/>
</dbReference>
<keyword evidence="1" id="KW-0812">Transmembrane</keyword>
<sequence>MAYLGAQQLEKRLTRIDVKRRAMAKGAIFSVNHDGLIIARPRRRGPRFPVKGMFLSLLGLMIFKVGLVIVLGASTYGQHVQELAEGSPVERAGAWVMEAGPATLWAAKQVKSFGI</sequence>
<reference evidence="2 3" key="1">
    <citation type="submission" date="2018-11" db="EMBL/GenBank/DDBJ databases">
        <title>Genomic Encyclopedia of Type Strains, Phase IV (KMG-IV): sequencing the most valuable type-strain genomes for metagenomic binning, comparative biology and taxonomic classification.</title>
        <authorList>
            <person name="Goeker M."/>
        </authorList>
    </citation>
    <scope>NUCLEOTIDE SEQUENCE [LARGE SCALE GENOMIC DNA]</scope>
    <source>
        <strain evidence="2 3">DSM 104731</strain>
    </source>
</reference>
<evidence type="ECO:0000313" key="2">
    <source>
        <dbReference type="EMBL" id="RPE67102.1"/>
    </source>
</evidence>
<keyword evidence="3" id="KW-1185">Reference proteome</keyword>
<proteinExistence type="predicted"/>
<dbReference type="AlphaFoldDB" id="A0A3N4U9F8"/>
<evidence type="ECO:0000256" key="1">
    <source>
        <dbReference type="SAM" id="Phobius"/>
    </source>
</evidence>
<keyword evidence="1" id="KW-1133">Transmembrane helix</keyword>
<dbReference type="EMBL" id="RKQK01000002">
    <property type="protein sequence ID" value="RPE67102.1"/>
    <property type="molecule type" value="Genomic_DNA"/>
</dbReference>
<dbReference type="OrthoDB" id="7866534at2"/>